<evidence type="ECO:0000313" key="1">
    <source>
        <dbReference type="EMBL" id="QRV11597.1"/>
    </source>
</evidence>
<organism evidence="1">
    <name type="scientific">Bat mastadenovirus</name>
    <dbReference type="NCBI Taxonomy" id="740971"/>
    <lineage>
        <taxon>Viruses</taxon>
        <taxon>Varidnaviria</taxon>
        <taxon>Bamfordvirae</taxon>
        <taxon>Preplasmiviricota</taxon>
        <taxon>Polisuviricotina</taxon>
        <taxon>Pharingeaviricetes</taxon>
        <taxon>Rowavirales</taxon>
        <taxon>Adenoviridae</taxon>
        <taxon>Mastadenovirus</taxon>
        <taxon>Mastadenovirus asiensse</taxon>
    </lineage>
</organism>
<proteinExistence type="predicted"/>
<dbReference type="EMBL" id="MT815927">
    <property type="protein sequence ID" value="QRV11597.1"/>
    <property type="molecule type" value="Genomic_DNA"/>
</dbReference>
<sequence length="79" mass="8789">MRTATEGDLGSGYPMNCVDGFVSLTDPRFECKEYVYYLPANVDLSQKILYVNGCFERTVYRIANSAGGSISTRVYNKGD</sequence>
<protein>
    <submittedName>
        <fullName evidence="1">Uncharacterized protein</fullName>
    </submittedName>
</protein>
<accession>A0A894JI00</accession>
<name>A0A894JI00_9ADEN</name>
<reference evidence="1" key="1">
    <citation type="submission" date="2020-07" db="EMBL/GenBank/DDBJ databases">
        <authorList>
            <person name="Hardmeier I.S."/>
            <person name="Aeberhard N."/>
            <person name="Qi W."/>
            <person name="Kraettli H."/>
            <person name="Fraefel C."/>
            <person name="Kubacki J."/>
        </authorList>
    </citation>
    <scope>NUCLEOTIDE SEQUENCE</scope>
    <source>
        <strain evidence="1">PNV1/Switzerland/2019/1</strain>
    </source>
</reference>